<name>A0ABS6ZHR9_9ACTN</name>
<protein>
    <submittedName>
        <fullName evidence="2">MFS transporter</fullName>
    </submittedName>
</protein>
<dbReference type="Proteomes" id="UP000812013">
    <property type="component" value="Unassembled WGS sequence"/>
</dbReference>
<keyword evidence="3" id="KW-1185">Reference proteome</keyword>
<sequence length="163" mass="16016">MRTRLGYASGSLVTGAFNTLPGLLLLPYLTDTLGVGAAAAGAAVLLPKAWDVLLTPVAGRVGDRAHGRRAGARHAFVLGGGLAVAASFALMFAGFATGAAGALWAAGGFLLTATAFAFFQAAYAALPAELSADPQTRLRLVGGRVAGLAVAALVAGAAAPAVV</sequence>
<reference evidence="2 3" key="1">
    <citation type="submission" date="2019-12" db="EMBL/GenBank/DDBJ databases">
        <title>Genome sequence of Streptomyces bambusae.</title>
        <authorList>
            <person name="Bansal K."/>
            <person name="Choksket S."/>
            <person name="Korpole S."/>
            <person name="Patil P.B."/>
        </authorList>
    </citation>
    <scope>NUCLEOTIDE SEQUENCE [LARGE SCALE GENOMIC DNA]</scope>
    <source>
        <strain evidence="2 3">SK60</strain>
    </source>
</reference>
<dbReference type="Pfam" id="PF13347">
    <property type="entry name" value="MFS_2"/>
    <property type="match status" value="1"/>
</dbReference>
<evidence type="ECO:0000256" key="1">
    <source>
        <dbReference type="SAM" id="Phobius"/>
    </source>
</evidence>
<evidence type="ECO:0000313" key="3">
    <source>
        <dbReference type="Proteomes" id="UP000812013"/>
    </source>
</evidence>
<comment type="caution">
    <text evidence="2">The sequence shown here is derived from an EMBL/GenBank/DDBJ whole genome shotgun (WGS) entry which is preliminary data.</text>
</comment>
<keyword evidence="1" id="KW-1133">Transmembrane helix</keyword>
<dbReference type="SUPFAM" id="SSF103473">
    <property type="entry name" value="MFS general substrate transporter"/>
    <property type="match status" value="1"/>
</dbReference>
<feature type="transmembrane region" description="Helical" evidence="1">
    <location>
        <begin position="138"/>
        <end position="162"/>
    </location>
</feature>
<dbReference type="InterPro" id="IPR039672">
    <property type="entry name" value="MFS_2"/>
</dbReference>
<feature type="transmembrane region" description="Helical" evidence="1">
    <location>
        <begin position="7"/>
        <end position="29"/>
    </location>
</feature>
<dbReference type="InterPro" id="IPR036259">
    <property type="entry name" value="MFS_trans_sf"/>
</dbReference>
<proteinExistence type="predicted"/>
<organism evidence="2 3">
    <name type="scientific">Streptomyces bambusae</name>
    <dbReference type="NCBI Taxonomy" id="1550616"/>
    <lineage>
        <taxon>Bacteria</taxon>
        <taxon>Bacillati</taxon>
        <taxon>Actinomycetota</taxon>
        <taxon>Actinomycetes</taxon>
        <taxon>Kitasatosporales</taxon>
        <taxon>Streptomycetaceae</taxon>
        <taxon>Streptomyces</taxon>
    </lineage>
</organism>
<keyword evidence="1" id="KW-0472">Membrane</keyword>
<dbReference type="EMBL" id="WTFF01000549">
    <property type="protein sequence ID" value="MBW5486969.1"/>
    <property type="molecule type" value="Genomic_DNA"/>
</dbReference>
<gene>
    <name evidence="2" type="ORF">GPJ59_35360</name>
</gene>
<feature type="transmembrane region" description="Helical" evidence="1">
    <location>
        <begin position="102"/>
        <end position="126"/>
    </location>
</feature>
<dbReference type="PANTHER" id="PTHR11328">
    <property type="entry name" value="MAJOR FACILITATOR SUPERFAMILY DOMAIN-CONTAINING PROTEIN"/>
    <property type="match status" value="1"/>
</dbReference>
<feature type="transmembrane region" description="Helical" evidence="1">
    <location>
        <begin position="75"/>
        <end position="96"/>
    </location>
</feature>
<accession>A0ABS6ZHR9</accession>
<keyword evidence="1" id="KW-0812">Transmembrane</keyword>
<dbReference type="RefSeq" id="WP_219672207.1">
    <property type="nucleotide sequence ID" value="NZ_WTFF01000549.1"/>
</dbReference>
<dbReference type="PANTHER" id="PTHR11328:SF24">
    <property type="entry name" value="MAJOR FACILITATOR SUPERFAMILY (MFS) PROFILE DOMAIN-CONTAINING PROTEIN"/>
    <property type="match status" value="1"/>
</dbReference>
<feature type="transmembrane region" description="Helical" evidence="1">
    <location>
        <begin position="35"/>
        <end position="54"/>
    </location>
</feature>
<feature type="non-terminal residue" evidence="2">
    <location>
        <position position="163"/>
    </location>
</feature>
<evidence type="ECO:0000313" key="2">
    <source>
        <dbReference type="EMBL" id="MBW5486969.1"/>
    </source>
</evidence>
<dbReference type="Gene3D" id="1.20.1250.20">
    <property type="entry name" value="MFS general substrate transporter like domains"/>
    <property type="match status" value="1"/>
</dbReference>